<dbReference type="AlphaFoldDB" id="W6TD10"/>
<dbReference type="InterPro" id="IPR043425">
    <property type="entry name" value="NusG-like"/>
</dbReference>
<evidence type="ECO:0000256" key="2">
    <source>
        <dbReference type="ARBA" id="ARBA00022814"/>
    </source>
</evidence>
<dbReference type="InterPro" id="IPR047050">
    <property type="entry name" value="NGN"/>
</dbReference>
<comment type="caution">
    <text evidence="9">The sequence shown here is derived from an EMBL/GenBank/DDBJ whole genome shotgun (WGS) entry which is preliminary data.</text>
</comment>
<evidence type="ECO:0000256" key="4">
    <source>
        <dbReference type="ARBA" id="ARBA00023163"/>
    </source>
</evidence>
<dbReference type="STRING" id="1399147.P618_201034"/>
<evidence type="ECO:0000256" key="1">
    <source>
        <dbReference type="ARBA" id="ARBA00022472"/>
    </source>
</evidence>
<evidence type="ECO:0000256" key="5">
    <source>
        <dbReference type="HAMAP-Rule" id="MF_00948"/>
    </source>
</evidence>
<keyword evidence="2 5" id="KW-0889">Transcription antitermination</keyword>
<dbReference type="OrthoDB" id="9809075at2"/>
<dbReference type="PANTHER" id="PTHR30265:SF2">
    <property type="entry name" value="TRANSCRIPTION TERMINATION_ANTITERMINATION PROTEIN NUSG"/>
    <property type="match status" value="1"/>
</dbReference>
<keyword evidence="10" id="KW-1185">Reference proteome</keyword>
<dbReference type="InterPro" id="IPR014722">
    <property type="entry name" value="Rib_uL2_dom2"/>
</dbReference>
<feature type="domain" description="NusG-like N-terminal" evidence="8">
    <location>
        <begin position="6"/>
        <end position="114"/>
    </location>
</feature>
<gene>
    <name evidence="5" type="primary">nusG</name>
    <name evidence="9" type="ORF">P618_201034</name>
</gene>
<evidence type="ECO:0000259" key="8">
    <source>
        <dbReference type="SMART" id="SM00738"/>
    </source>
</evidence>
<dbReference type="CDD" id="cd09891">
    <property type="entry name" value="NGN_Bact_1"/>
    <property type="match status" value="1"/>
</dbReference>
<dbReference type="SUPFAM" id="SSF50104">
    <property type="entry name" value="Translation proteins SH3-like domain"/>
    <property type="match status" value="1"/>
</dbReference>
<dbReference type="InterPro" id="IPR001062">
    <property type="entry name" value="Transcrpt_antiterm_NusG"/>
</dbReference>
<dbReference type="HAMAP" id="MF_00948">
    <property type="entry name" value="NusG"/>
    <property type="match status" value="1"/>
</dbReference>
<organism evidence="9 10">
    <name type="scientific">Holospora obtusa F1</name>
    <dbReference type="NCBI Taxonomy" id="1399147"/>
    <lineage>
        <taxon>Bacteria</taxon>
        <taxon>Pseudomonadati</taxon>
        <taxon>Pseudomonadota</taxon>
        <taxon>Alphaproteobacteria</taxon>
        <taxon>Holosporales</taxon>
        <taxon>Holosporaceae</taxon>
        <taxon>Holospora</taxon>
    </lineage>
</organism>
<dbReference type="GO" id="GO:0005829">
    <property type="term" value="C:cytosol"/>
    <property type="evidence" value="ECO:0007669"/>
    <property type="project" value="TreeGrafter"/>
</dbReference>
<dbReference type="PRINTS" id="PR00338">
    <property type="entry name" value="NUSGTNSCPFCT"/>
</dbReference>
<comment type="similarity">
    <text evidence="5 7">Belongs to the NusG family.</text>
</comment>
<dbReference type="GO" id="GO:0006353">
    <property type="term" value="P:DNA-templated transcription termination"/>
    <property type="evidence" value="ECO:0007669"/>
    <property type="project" value="UniProtKB-UniRule"/>
</dbReference>
<sequence>MGMNNALRWYILRVISNAETSIALEVEKQLKDAGLWKDIYQTLVVSKKIEVVRRGVRQQINEKLFPGYVFVRLILTDSLSDVIRNTSRVLGFLGNDSGPQCLSDEEVEKMLHQASQEVSPSSVPRTLEVGQIIKISGGLFSAMEGMIESKDLLKQRVKVSISILGRLTAVDLGFDQVEIIEE</sequence>
<dbReference type="Pfam" id="PF02357">
    <property type="entry name" value="NusG"/>
    <property type="match status" value="1"/>
</dbReference>
<protein>
    <recommendedName>
        <fullName evidence="5 6">Transcription termination/antitermination protein NusG</fullName>
    </recommendedName>
</protein>
<dbReference type="SMART" id="SM00738">
    <property type="entry name" value="NGN"/>
    <property type="match status" value="1"/>
</dbReference>
<dbReference type="Gene3D" id="2.30.30.30">
    <property type="match status" value="1"/>
</dbReference>
<dbReference type="Gene3D" id="3.30.70.940">
    <property type="entry name" value="NusG, N-terminal domain"/>
    <property type="match status" value="1"/>
</dbReference>
<dbReference type="InterPro" id="IPR006645">
    <property type="entry name" value="NGN-like_dom"/>
</dbReference>
<accession>W6TD10</accession>
<dbReference type="CDD" id="cd06091">
    <property type="entry name" value="KOW_NusG"/>
    <property type="match status" value="1"/>
</dbReference>
<evidence type="ECO:0000256" key="3">
    <source>
        <dbReference type="ARBA" id="ARBA00023015"/>
    </source>
</evidence>
<proteinExistence type="inferred from homology"/>
<dbReference type="GO" id="GO:0032784">
    <property type="term" value="P:regulation of DNA-templated transcription elongation"/>
    <property type="evidence" value="ECO:0007669"/>
    <property type="project" value="InterPro"/>
</dbReference>
<dbReference type="eggNOG" id="COG0250">
    <property type="taxonomic scope" value="Bacteria"/>
</dbReference>
<dbReference type="EMBL" id="AWTR02000085">
    <property type="protein sequence ID" value="ETZ06743.1"/>
    <property type="molecule type" value="Genomic_DNA"/>
</dbReference>
<keyword evidence="1 5" id="KW-0806">Transcription termination</keyword>
<evidence type="ECO:0000313" key="10">
    <source>
        <dbReference type="Proteomes" id="UP000019112"/>
    </source>
</evidence>
<dbReference type="Proteomes" id="UP000019112">
    <property type="component" value="Unassembled WGS sequence"/>
</dbReference>
<dbReference type="InterPro" id="IPR008991">
    <property type="entry name" value="Translation_prot_SH3-like_sf"/>
</dbReference>
<dbReference type="PANTHER" id="PTHR30265">
    <property type="entry name" value="RHO-INTERACTING TRANSCRIPTION TERMINATION FACTOR NUSG"/>
    <property type="match status" value="1"/>
</dbReference>
<keyword evidence="3 5" id="KW-0805">Transcription regulation</keyword>
<evidence type="ECO:0000256" key="6">
    <source>
        <dbReference type="NCBIfam" id="TIGR00922"/>
    </source>
</evidence>
<dbReference type="InterPro" id="IPR036735">
    <property type="entry name" value="NGN_dom_sf"/>
</dbReference>
<dbReference type="GO" id="GO:0031564">
    <property type="term" value="P:transcription antitermination"/>
    <property type="evidence" value="ECO:0007669"/>
    <property type="project" value="UniProtKB-UniRule"/>
</dbReference>
<name>W6TD10_HOLOB</name>
<evidence type="ECO:0000313" key="9">
    <source>
        <dbReference type="EMBL" id="ETZ06743.1"/>
    </source>
</evidence>
<dbReference type="GO" id="GO:0006354">
    <property type="term" value="P:DNA-templated transcription elongation"/>
    <property type="evidence" value="ECO:0007669"/>
    <property type="project" value="UniProtKB-UniRule"/>
</dbReference>
<dbReference type="SUPFAM" id="SSF82679">
    <property type="entry name" value="N-utilization substance G protein NusG, N-terminal domain"/>
    <property type="match status" value="1"/>
</dbReference>
<comment type="function">
    <text evidence="5 7">Participates in transcription elongation, termination and antitermination.</text>
</comment>
<evidence type="ECO:0000256" key="7">
    <source>
        <dbReference type="RuleBase" id="RU000538"/>
    </source>
</evidence>
<dbReference type="NCBIfam" id="TIGR00922">
    <property type="entry name" value="nusG"/>
    <property type="match status" value="1"/>
</dbReference>
<keyword evidence="4 5" id="KW-0804">Transcription</keyword>
<reference evidence="9 10" key="1">
    <citation type="journal article" date="2014" name="FEMS Microbiol. Lett.">
        <title>Draft genome sequences of three Holospora species (Holospora obtusa, Holospora undulata, and Holospora elegans), endonuclear symbiotic bacteria of the ciliate Paramecium caudatum.</title>
        <authorList>
            <person name="Dohra H."/>
            <person name="Tanaka K."/>
            <person name="Suzuki T."/>
            <person name="Fujishima M."/>
            <person name="Suzuki H."/>
        </authorList>
    </citation>
    <scope>NUCLEOTIDE SEQUENCE [LARGE SCALE GENOMIC DNA]</scope>
    <source>
        <strain evidence="9 10">F1</strain>
    </source>
</reference>